<organism evidence="3 4">
    <name type="scientific">Lithospermum erythrorhizon</name>
    <name type="common">Purple gromwell</name>
    <name type="synonym">Lithospermum officinale var. erythrorhizon</name>
    <dbReference type="NCBI Taxonomy" id="34254"/>
    <lineage>
        <taxon>Eukaryota</taxon>
        <taxon>Viridiplantae</taxon>
        <taxon>Streptophyta</taxon>
        <taxon>Embryophyta</taxon>
        <taxon>Tracheophyta</taxon>
        <taxon>Spermatophyta</taxon>
        <taxon>Magnoliopsida</taxon>
        <taxon>eudicotyledons</taxon>
        <taxon>Gunneridae</taxon>
        <taxon>Pentapetalae</taxon>
        <taxon>asterids</taxon>
        <taxon>lamiids</taxon>
        <taxon>Boraginales</taxon>
        <taxon>Boraginaceae</taxon>
        <taxon>Boraginoideae</taxon>
        <taxon>Lithospermeae</taxon>
        <taxon>Lithospermum</taxon>
    </lineage>
</organism>
<dbReference type="GO" id="GO:0015074">
    <property type="term" value="P:DNA integration"/>
    <property type="evidence" value="ECO:0007669"/>
    <property type="project" value="InterPro"/>
</dbReference>
<keyword evidence="3" id="KW-0812">Transmembrane</keyword>
<evidence type="ECO:0000313" key="3">
    <source>
        <dbReference type="EMBL" id="GAA0155422.1"/>
    </source>
</evidence>
<dbReference type="PROSITE" id="PS50994">
    <property type="entry name" value="INTEGRASE"/>
    <property type="match status" value="1"/>
</dbReference>
<dbReference type="AlphaFoldDB" id="A0AAV3PUF0"/>
<dbReference type="SUPFAM" id="SSF56672">
    <property type="entry name" value="DNA/RNA polymerases"/>
    <property type="match status" value="1"/>
</dbReference>
<feature type="region of interest" description="Disordered" evidence="1">
    <location>
        <begin position="255"/>
        <end position="308"/>
    </location>
</feature>
<dbReference type="PANTHER" id="PTHR11439:SF467">
    <property type="entry name" value="INTEGRASE CATALYTIC DOMAIN-CONTAINING PROTEIN"/>
    <property type="match status" value="1"/>
</dbReference>
<dbReference type="Pfam" id="PF25597">
    <property type="entry name" value="SH3_retrovirus"/>
    <property type="match status" value="1"/>
</dbReference>
<dbReference type="PANTHER" id="PTHR11439">
    <property type="entry name" value="GAG-POL-RELATED RETROTRANSPOSON"/>
    <property type="match status" value="1"/>
</dbReference>
<accession>A0AAV3PUF0</accession>
<feature type="compositionally biased region" description="Polar residues" evidence="1">
    <location>
        <begin position="296"/>
        <end position="308"/>
    </location>
</feature>
<dbReference type="SUPFAM" id="SSF53098">
    <property type="entry name" value="Ribonuclease H-like"/>
    <property type="match status" value="1"/>
</dbReference>
<dbReference type="EMBL" id="BAABME010018910">
    <property type="protein sequence ID" value="GAA0155422.1"/>
    <property type="molecule type" value="Genomic_DNA"/>
</dbReference>
<proteinExistence type="predicted"/>
<reference evidence="3 4" key="1">
    <citation type="submission" date="2024-01" db="EMBL/GenBank/DDBJ databases">
        <title>The complete chloroplast genome sequence of Lithospermum erythrorhizon: insights into the phylogenetic relationship among Boraginaceae species and the maternal lineages of purple gromwells.</title>
        <authorList>
            <person name="Okada T."/>
            <person name="Watanabe K."/>
        </authorList>
    </citation>
    <scope>NUCLEOTIDE SEQUENCE [LARGE SCALE GENOMIC DNA]</scope>
</reference>
<dbReference type="InterPro" id="IPR036397">
    <property type="entry name" value="RNaseH_sf"/>
</dbReference>
<dbReference type="CDD" id="cd09272">
    <property type="entry name" value="RNase_HI_RT_Ty1"/>
    <property type="match status" value="1"/>
</dbReference>
<feature type="domain" description="Integrase catalytic" evidence="2">
    <location>
        <begin position="25"/>
        <end position="152"/>
    </location>
</feature>
<dbReference type="Pfam" id="PF07727">
    <property type="entry name" value="RVT_2"/>
    <property type="match status" value="1"/>
</dbReference>
<keyword evidence="3" id="KW-0472">Membrane</keyword>
<protein>
    <submittedName>
        <fullName evidence="3">Transmembrane signal receptor</fullName>
    </submittedName>
</protein>
<evidence type="ECO:0000259" key="2">
    <source>
        <dbReference type="PROSITE" id="PS50994"/>
    </source>
</evidence>
<keyword evidence="4" id="KW-1185">Reference proteome</keyword>
<dbReference type="Proteomes" id="UP001454036">
    <property type="component" value="Unassembled WGS sequence"/>
</dbReference>
<dbReference type="Gene3D" id="3.30.420.10">
    <property type="entry name" value="Ribonuclease H-like superfamily/Ribonuclease H"/>
    <property type="match status" value="1"/>
</dbReference>
<feature type="compositionally biased region" description="Basic and acidic residues" evidence="1">
    <location>
        <begin position="257"/>
        <end position="266"/>
    </location>
</feature>
<dbReference type="GO" id="GO:0003676">
    <property type="term" value="F:nucleic acid binding"/>
    <property type="evidence" value="ECO:0007669"/>
    <property type="project" value="InterPro"/>
</dbReference>
<sequence>MGKQHRLSFNKSSHRKDHRLDLIKVGAFPIKTKNQVANIFKELQMLVERESGLPLKSIRTDNGGKYIGEFNQYCRQHGIRHEQSVPKTPQHNGIAERMNKTIIEKVRCMLSHANLPRNFWGEAMCAAIHVINLSPTTVLEGKVPDEVWTGRVRSYNHLRVFGCKAFVHIPKDERSKLDYKSRTCIFLNYGNERFGYKLYGPSTKWVIRSRDVVFVEDRKIKDVSKINSDKASDDLFDFNSEDEEEVDQPVHEINAQGHEEPPHNAEMDYGQNDDLQDPLPHDQTQQVTPPAPPAIRTSTRQKTASSRYSPHEYILISDGGKPICYQEALQSKEKEHWKQAMEDGSLYKNHTFTLVNKVPNSTVLKNRWIYKIKSISGSVKPRYKARLVVKGYEQKHGIDYDEVFSPVVKMTSIRLALSLLAKLDLEVEQLDVKTAFLHGKEQMVCKLQKSLYGLKQAPRQWYKRFDSFMQHHGFRRTSMDHCVYVKGDTIADSIVLLLYVDDMLIMGKSLDEIKDLKAKLKHILGMKIKRDRSNKLLWLLQEKYVLKVLQRFNMDSSKEVNCPLGTHFKMSTELSPHSKEEQLAMQKIPYASAIGSLMYAMICTRPDIAYAVGLTSRFTSNPGKKHWEGLQWILRYLKGTLKMCICYGSTAEELLAYTDLDLAGDVTTMRSTSGYLVTYAGGAISWQSKQQKCVALSTTEAEYIAVTECSKEVLWLKRFTKELGVVQKRYTVQCDSQSVIHLCKNPSLHSRSKHIKETRLEL</sequence>
<dbReference type="InterPro" id="IPR043502">
    <property type="entry name" value="DNA/RNA_pol_sf"/>
</dbReference>
<dbReference type="InterPro" id="IPR057670">
    <property type="entry name" value="SH3_retrovirus"/>
</dbReference>
<dbReference type="InterPro" id="IPR013103">
    <property type="entry name" value="RVT_2"/>
</dbReference>
<evidence type="ECO:0000313" key="4">
    <source>
        <dbReference type="Proteomes" id="UP001454036"/>
    </source>
</evidence>
<comment type="caution">
    <text evidence="3">The sequence shown here is derived from an EMBL/GenBank/DDBJ whole genome shotgun (WGS) entry which is preliminary data.</text>
</comment>
<keyword evidence="3" id="KW-0675">Receptor</keyword>
<name>A0AAV3PUF0_LITER</name>
<dbReference type="InterPro" id="IPR012337">
    <property type="entry name" value="RNaseH-like_sf"/>
</dbReference>
<evidence type="ECO:0000256" key="1">
    <source>
        <dbReference type="SAM" id="MobiDB-lite"/>
    </source>
</evidence>
<gene>
    <name evidence="3" type="ORF">LIER_38083</name>
</gene>
<dbReference type="InterPro" id="IPR001584">
    <property type="entry name" value="Integrase_cat-core"/>
</dbReference>